<protein>
    <submittedName>
        <fullName evidence="1">Uncharacterized protein</fullName>
    </submittedName>
</protein>
<accession>A0A3S5CIG0</accession>
<name>A0A3S5CIG0_9PLAT</name>
<sequence>MFGKPVRRELMGIANMTKDELTKYLRMLSRDFFRNLTGLTIPKAILDLPREILASPLASILRPFINKLSGVISSSGSQPYCSSSLAGQAPSNSICFLPDLHNLDSAFQCAVVLDAFRVSMSLSPELTDALCNTVDSAKLIYNLANSSPSYLAANKAPINTSGVNVCPLDVDTLKAMLVR</sequence>
<evidence type="ECO:0000313" key="1">
    <source>
        <dbReference type="EMBL" id="VEL10853.1"/>
    </source>
</evidence>
<gene>
    <name evidence="1" type="ORF">PXEA_LOCUS4293</name>
</gene>
<organism evidence="1 2">
    <name type="scientific">Protopolystoma xenopodis</name>
    <dbReference type="NCBI Taxonomy" id="117903"/>
    <lineage>
        <taxon>Eukaryota</taxon>
        <taxon>Metazoa</taxon>
        <taxon>Spiralia</taxon>
        <taxon>Lophotrochozoa</taxon>
        <taxon>Platyhelminthes</taxon>
        <taxon>Monogenea</taxon>
        <taxon>Polyopisthocotylea</taxon>
        <taxon>Polystomatidea</taxon>
        <taxon>Polystomatidae</taxon>
        <taxon>Protopolystoma</taxon>
    </lineage>
</organism>
<reference evidence="1" key="1">
    <citation type="submission" date="2018-11" db="EMBL/GenBank/DDBJ databases">
        <authorList>
            <consortium name="Pathogen Informatics"/>
        </authorList>
    </citation>
    <scope>NUCLEOTIDE SEQUENCE</scope>
</reference>
<keyword evidence="2" id="KW-1185">Reference proteome</keyword>
<dbReference type="AlphaFoldDB" id="A0A3S5CIG0"/>
<dbReference type="OrthoDB" id="21221at2759"/>
<comment type="caution">
    <text evidence="1">The sequence shown here is derived from an EMBL/GenBank/DDBJ whole genome shotgun (WGS) entry which is preliminary data.</text>
</comment>
<proteinExistence type="predicted"/>
<dbReference type="EMBL" id="CAAALY010010109">
    <property type="protein sequence ID" value="VEL10853.1"/>
    <property type="molecule type" value="Genomic_DNA"/>
</dbReference>
<dbReference type="Proteomes" id="UP000784294">
    <property type="component" value="Unassembled WGS sequence"/>
</dbReference>
<evidence type="ECO:0000313" key="2">
    <source>
        <dbReference type="Proteomes" id="UP000784294"/>
    </source>
</evidence>